<evidence type="ECO:0000313" key="3">
    <source>
        <dbReference type="Proteomes" id="UP000623129"/>
    </source>
</evidence>
<gene>
    <name evidence="2" type="ORF">FCM35_KLT10636</name>
</gene>
<organism evidence="2 3">
    <name type="scientific">Carex littledalei</name>
    <dbReference type="NCBI Taxonomy" id="544730"/>
    <lineage>
        <taxon>Eukaryota</taxon>
        <taxon>Viridiplantae</taxon>
        <taxon>Streptophyta</taxon>
        <taxon>Embryophyta</taxon>
        <taxon>Tracheophyta</taxon>
        <taxon>Spermatophyta</taxon>
        <taxon>Magnoliopsida</taxon>
        <taxon>Liliopsida</taxon>
        <taxon>Poales</taxon>
        <taxon>Cyperaceae</taxon>
        <taxon>Cyperoideae</taxon>
        <taxon>Cariceae</taxon>
        <taxon>Carex</taxon>
        <taxon>Carex subgen. Euthyceras</taxon>
    </lineage>
</organism>
<protein>
    <submittedName>
        <fullName evidence="2">Uncharacterized protein</fullName>
    </submittedName>
</protein>
<feature type="region of interest" description="Disordered" evidence="1">
    <location>
        <begin position="1"/>
        <end position="30"/>
    </location>
</feature>
<dbReference type="EMBL" id="SWLB01000021">
    <property type="protein sequence ID" value="KAF3324479.1"/>
    <property type="molecule type" value="Genomic_DNA"/>
</dbReference>
<sequence length="73" mass="7827">MSPVTTNSRASSAPSRPTLRPLSRLKGTSILPRLARSGSLSYTQSCPKNRGRSAGDEISLSLLISVEKKAKEK</sequence>
<reference evidence="2" key="1">
    <citation type="submission" date="2020-01" db="EMBL/GenBank/DDBJ databases">
        <title>Genome sequence of Kobresia littledalei, the first chromosome-level genome in the family Cyperaceae.</title>
        <authorList>
            <person name="Qu G."/>
        </authorList>
    </citation>
    <scope>NUCLEOTIDE SEQUENCE</scope>
    <source>
        <strain evidence="2">C.B.Clarke</strain>
        <tissue evidence="2">Leaf</tissue>
    </source>
</reference>
<proteinExistence type="predicted"/>
<dbReference type="Proteomes" id="UP000623129">
    <property type="component" value="Unassembled WGS sequence"/>
</dbReference>
<dbReference type="AlphaFoldDB" id="A0A833VHR0"/>
<comment type="caution">
    <text evidence="2">The sequence shown here is derived from an EMBL/GenBank/DDBJ whole genome shotgun (WGS) entry which is preliminary data.</text>
</comment>
<keyword evidence="3" id="KW-1185">Reference proteome</keyword>
<accession>A0A833VHR0</accession>
<feature type="compositionally biased region" description="Polar residues" evidence="1">
    <location>
        <begin position="1"/>
        <end position="15"/>
    </location>
</feature>
<name>A0A833VHR0_9POAL</name>
<evidence type="ECO:0000256" key="1">
    <source>
        <dbReference type="SAM" id="MobiDB-lite"/>
    </source>
</evidence>
<evidence type="ECO:0000313" key="2">
    <source>
        <dbReference type="EMBL" id="KAF3324479.1"/>
    </source>
</evidence>